<dbReference type="InterPro" id="IPR000531">
    <property type="entry name" value="Beta-barrel_TonB"/>
</dbReference>
<reference evidence="16" key="1">
    <citation type="journal article" date="2019" name="Int. J. Syst. Evol. Microbiol.">
        <title>The Global Catalogue of Microorganisms (GCM) 10K type strain sequencing project: providing services to taxonomists for standard genome sequencing and annotation.</title>
        <authorList>
            <consortium name="The Broad Institute Genomics Platform"/>
            <consortium name="The Broad Institute Genome Sequencing Center for Infectious Disease"/>
            <person name="Wu L."/>
            <person name="Ma J."/>
        </authorList>
    </citation>
    <scope>NUCLEOTIDE SEQUENCE [LARGE SCALE GENOMIC DNA]</scope>
    <source>
        <strain evidence="16">CGMCC 1.13574</strain>
    </source>
</reference>
<keyword evidence="16" id="KW-1185">Reference proteome</keyword>
<evidence type="ECO:0000256" key="4">
    <source>
        <dbReference type="ARBA" id="ARBA00022692"/>
    </source>
</evidence>
<dbReference type="Proteomes" id="UP001595892">
    <property type="component" value="Unassembled WGS sequence"/>
</dbReference>
<keyword evidence="3 10" id="KW-1134">Transmembrane beta strand</keyword>
<keyword evidence="4 10" id="KW-0812">Transmembrane</keyword>
<evidence type="ECO:0000256" key="8">
    <source>
        <dbReference type="ARBA" id="ARBA00023136"/>
    </source>
</evidence>
<evidence type="ECO:0000256" key="7">
    <source>
        <dbReference type="ARBA" id="ARBA00023077"/>
    </source>
</evidence>
<keyword evidence="7 11" id="KW-0798">TonB box</keyword>
<dbReference type="InterPro" id="IPR037066">
    <property type="entry name" value="Plug_dom_sf"/>
</dbReference>
<keyword evidence="5 12" id="KW-0732">Signal</keyword>
<feature type="signal peptide" evidence="12">
    <location>
        <begin position="1"/>
        <end position="23"/>
    </location>
</feature>
<evidence type="ECO:0000256" key="6">
    <source>
        <dbReference type="ARBA" id="ARBA00023065"/>
    </source>
</evidence>
<feature type="chain" id="PRO_5046989321" evidence="12">
    <location>
        <begin position="24"/>
        <end position="604"/>
    </location>
</feature>
<dbReference type="Gene3D" id="2.40.170.20">
    <property type="entry name" value="TonB-dependent receptor, beta-barrel domain"/>
    <property type="match status" value="1"/>
</dbReference>
<organism evidence="15 16">
    <name type="scientific">Coralloluteibacterium thermophilum</name>
    <dbReference type="NCBI Taxonomy" id="2707049"/>
    <lineage>
        <taxon>Bacteria</taxon>
        <taxon>Pseudomonadati</taxon>
        <taxon>Pseudomonadota</taxon>
        <taxon>Gammaproteobacteria</taxon>
        <taxon>Lysobacterales</taxon>
        <taxon>Lysobacteraceae</taxon>
        <taxon>Coralloluteibacterium</taxon>
    </lineage>
</organism>
<dbReference type="PANTHER" id="PTHR30069:SF53">
    <property type="entry name" value="COLICIN I RECEPTOR-RELATED"/>
    <property type="match status" value="1"/>
</dbReference>
<accession>A0ABV9NJ25</accession>
<keyword evidence="15" id="KW-0675">Receptor</keyword>
<dbReference type="SUPFAM" id="SSF56935">
    <property type="entry name" value="Porins"/>
    <property type="match status" value="1"/>
</dbReference>
<keyword evidence="6" id="KW-0406">Ion transport</keyword>
<evidence type="ECO:0000256" key="2">
    <source>
        <dbReference type="ARBA" id="ARBA00022448"/>
    </source>
</evidence>
<dbReference type="Pfam" id="PF00593">
    <property type="entry name" value="TonB_dep_Rec_b-barrel"/>
    <property type="match status" value="1"/>
</dbReference>
<evidence type="ECO:0000256" key="3">
    <source>
        <dbReference type="ARBA" id="ARBA00022452"/>
    </source>
</evidence>
<dbReference type="RefSeq" id="WP_377004020.1">
    <property type="nucleotide sequence ID" value="NZ_JBHSGG010000020.1"/>
</dbReference>
<evidence type="ECO:0000256" key="1">
    <source>
        <dbReference type="ARBA" id="ARBA00004571"/>
    </source>
</evidence>
<dbReference type="EMBL" id="JBHSGG010000020">
    <property type="protein sequence ID" value="MFC4728001.1"/>
    <property type="molecule type" value="Genomic_DNA"/>
</dbReference>
<dbReference type="Gene3D" id="2.170.130.10">
    <property type="entry name" value="TonB-dependent receptor, plug domain"/>
    <property type="match status" value="1"/>
</dbReference>
<dbReference type="InterPro" id="IPR012910">
    <property type="entry name" value="Plug_dom"/>
</dbReference>
<evidence type="ECO:0000259" key="13">
    <source>
        <dbReference type="Pfam" id="PF00593"/>
    </source>
</evidence>
<evidence type="ECO:0000256" key="5">
    <source>
        <dbReference type="ARBA" id="ARBA00022729"/>
    </source>
</evidence>
<sequence>MHHRLPAALIALACLPPAPLALATDAATLDRIVVTAARRAQTVDEALASVTLIERADIEASQAPDLIDLLGRQAGIDIARTGGPGSASTVFLRGGNSNHALVLVDGIRVASTNSGGFDFAHLPLEQIERIEIVRGPRAALWGSDAIGGVVHVFTRAPGQHARVHAGSHGRAGASAGFGIGDREHGFGITAGYDRLRGFSATHPGFGPGHDPDDDGYRNRSLGLQGRTRLGATHTLGAVLLATDADVEFDQGETRAEHRTGGLTLAGAPTAAWNHSLSIGQSRDDLSTPVYGSRFASRRESLDWVNTLAATPDQTVSAGLAWQHEHGASLDAFSGTVFDRSRRNAAGFLGWSGTFGAHRLEAFARHDDNGQFGGATTGSAAWGWQANERLRTRLSWGEGFRAPNFNELYYPDFGYGYAGNPDLAPERSRTVEAGADLLLPAGQRVSATAYRSRVDDLVAFAGEDFQAVNVARAEIDGVELDYAWRQGPWRLDANATWLRTEDAATGARLLRRAGRSAHASISRTVGAAFEFGFDLDHTGNRDDVSTRLGGFTLAHLRLAWRPAPAWTLQARIENLTDKDYAWAAGYATPGRSGLLSLRWTPQANR</sequence>
<dbReference type="PANTHER" id="PTHR30069">
    <property type="entry name" value="TONB-DEPENDENT OUTER MEMBRANE RECEPTOR"/>
    <property type="match status" value="1"/>
</dbReference>
<evidence type="ECO:0000256" key="11">
    <source>
        <dbReference type="RuleBase" id="RU003357"/>
    </source>
</evidence>
<evidence type="ECO:0000256" key="9">
    <source>
        <dbReference type="ARBA" id="ARBA00023237"/>
    </source>
</evidence>
<keyword evidence="9 10" id="KW-0998">Cell outer membrane</keyword>
<name>A0ABV9NJ25_9GAMM</name>
<protein>
    <submittedName>
        <fullName evidence="15">TonB-dependent receptor domain-containing protein</fullName>
    </submittedName>
</protein>
<keyword evidence="2 10" id="KW-0813">Transport</keyword>
<proteinExistence type="inferred from homology"/>
<comment type="caution">
    <text evidence="15">The sequence shown here is derived from an EMBL/GenBank/DDBJ whole genome shotgun (WGS) entry which is preliminary data.</text>
</comment>
<comment type="subcellular location">
    <subcellularLocation>
        <location evidence="1 10">Cell outer membrane</location>
        <topology evidence="1 10">Multi-pass membrane protein</topology>
    </subcellularLocation>
</comment>
<dbReference type="Pfam" id="PF07715">
    <property type="entry name" value="Plug"/>
    <property type="match status" value="1"/>
</dbReference>
<dbReference type="CDD" id="cd01347">
    <property type="entry name" value="ligand_gated_channel"/>
    <property type="match status" value="1"/>
</dbReference>
<feature type="domain" description="TonB-dependent receptor-like beta-barrel" evidence="13">
    <location>
        <begin position="181"/>
        <end position="574"/>
    </location>
</feature>
<dbReference type="InterPro" id="IPR036942">
    <property type="entry name" value="Beta-barrel_TonB_sf"/>
</dbReference>
<evidence type="ECO:0000256" key="10">
    <source>
        <dbReference type="PROSITE-ProRule" id="PRU01360"/>
    </source>
</evidence>
<evidence type="ECO:0000313" key="16">
    <source>
        <dbReference type="Proteomes" id="UP001595892"/>
    </source>
</evidence>
<gene>
    <name evidence="15" type="ORF">ACFO3Q_07460</name>
</gene>
<evidence type="ECO:0000256" key="12">
    <source>
        <dbReference type="SAM" id="SignalP"/>
    </source>
</evidence>
<keyword evidence="8 10" id="KW-0472">Membrane</keyword>
<dbReference type="InterPro" id="IPR039426">
    <property type="entry name" value="TonB-dep_rcpt-like"/>
</dbReference>
<feature type="domain" description="TonB-dependent receptor plug" evidence="14">
    <location>
        <begin position="44"/>
        <end position="149"/>
    </location>
</feature>
<evidence type="ECO:0000259" key="14">
    <source>
        <dbReference type="Pfam" id="PF07715"/>
    </source>
</evidence>
<dbReference type="PROSITE" id="PS52016">
    <property type="entry name" value="TONB_DEPENDENT_REC_3"/>
    <property type="match status" value="1"/>
</dbReference>
<comment type="similarity">
    <text evidence="10 11">Belongs to the TonB-dependent receptor family.</text>
</comment>
<evidence type="ECO:0000313" key="15">
    <source>
        <dbReference type="EMBL" id="MFC4728001.1"/>
    </source>
</evidence>